<keyword evidence="2" id="KW-1185">Reference proteome</keyword>
<organism evidence="1 2">
    <name type="scientific">Dentiscutata erythropus</name>
    <dbReference type="NCBI Taxonomy" id="1348616"/>
    <lineage>
        <taxon>Eukaryota</taxon>
        <taxon>Fungi</taxon>
        <taxon>Fungi incertae sedis</taxon>
        <taxon>Mucoromycota</taxon>
        <taxon>Glomeromycotina</taxon>
        <taxon>Glomeromycetes</taxon>
        <taxon>Diversisporales</taxon>
        <taxon>Gigasporaceae</taxon>
        <taxon>Dentiscutata</taxon>
    </lineage>
</organism>
<gene>
    <name evidence="1" type="ORF">DERYTH_LOCUS5905</name>
</gene>
<evidence type="ECO:0000313" key="1">
    <source>
        <dbReference type="EMBL" id="CAG8564586.1"/>
    </source>
</evidence>
<protein>
    <submittedName>
        <fullName evidence="1">28026_t:CDS:1</fullName>
    </submittedName>
</protein>
<proteinExistence type="predicted"/>
<sequence length="107" mass="12131">MKRTLRVEIFGDNVKLKDLPKTNGGINLIDDIGKTSNNEDVLKNDLEIKMVINNNRSNNVKTVIKVKQAMNEIMISKMVNDEIITRRGSNYAKLIRYDHEAKSGGID</sequence>
<dbReference type="EMBL" id="CAJVPY010002554">
    <property type="protein sequence ID" value="CAG8564586.1"/>
    <property type="molecule type" value="Genomic_DNA"/>
</dbReference>
<dbReference type="Proteomes" id="UP000789405">
    <property type="component" value="Unassembled WGS sequence"/>
</dbReference>
<dbReference type="AlphaFoldDB" id="A0A9N9FYA0"/>
<reference evidence="1" key="1">
    <citation type="submission" date="2021-06" db="EMBL/GenBank/DDBJ databases">
        <authorList>
            <person name="Kallberg Y."/>
            <person name="Tangrot J."/>
            <person name="Rosling A."/>
        </authorList>
    </citation>
    <scope>NUCLEOTIDE SEQUENCE</scope>
    <source>
        <strain evidence="1">MA453B</strain>
    </source>
</reference>
<evidence type="ECO:0000313" key="2">
    <source>
        <dbReference type="Proteomes" id="UP000789405"/>
    </source>
</evidence>
<name>A0A9N9FYA0_9GLOM</name>
<comment type="caution">
    <text evidence="1">The sequence shown here is derived from an EMBL/GenBank/DDBJ whole genome shotgun (WGS) entry which is preliminary data.</text>
</comment>
<accession>A0A9N9FYA0</accession>